<dbReference type="OrthoDB" id="1917183at2"/>
<evidence type="ECO:0000313" key="2">
    <source>
        <dbReference type="Proteomes" id="UP000199675"/>
    </source>
</evidence>
<name>A0A1H3BVF6_9GAMM</name>
<dbReference type="RefSeq" id="WP_091816291.1">
    <property type="nucleotide sequence ID" value="NZ_FNNE01000009.1"/>
</dbReference>
<organism evidence="1 2">
    <name type="scientific">Marinobacter mobilis</name>
    <dbReference type="NCBI Taxonomy" id="488533"/>
    <lineage>
        <taxon>Bacteria</taxon>
        <taxon>Pseudomonadati</taxon>
        <taxon>Pseudomonadota</taxon>
        <taxon>Gammaproteobacteria</taxon>
        <taxon>Pseudomonadales</taxon>
        <taxon>Marinobacteraceae</taxon>
        <taxon>Marinobacter</taxon>
    </lineage>
</organism>
<dbReference type="EMBL" id="FNNE01000009">
    <property type="protein sequence ID" value="SDX45806.1"/>
    <property type="molecule type" value="Genomic_DNA"/>
</dbReference>
<dbReference type="Proteomes" id="UP000199675">
    <property type="component" value="Unassembled WGS sequence"/>
</dbReference>
<evidence type="ECO:0000313" key="1">
    <source>
        <dbReference type="EMBL" id="SDX45806.1"/>
    </source>
</evidence>
<proteinExistence type="predicted"/>
<keyword evidence="2" id="KW-1185">Reference proteome</keyword>
<reference evidence="1 2" key="1">
    <citation type="submission" date="2016-10" db="EMBL/GenBank/DDBJ databases">
        <authorList>
            <person name="de Groot N.N."/>
        </authorList>
    </citation>
    <scope>NUCLEOTIDE SEQUENCE [LARGE SCALE GENOMIC DNA]</scope>
    <source>
        <strain evidence="1 2">CGMCC 1.7059</strain>
    </source>
</reference>
<dbReference type="STRING" id="488533.SAMN04487960_109175"/>
<protein>
    <submittedName>
        <fullName evidence="1">Uncharacterized protein</fullName>
    </submittedName>
</protein>
<dbReference type="AlphaFoldDB" id="A0A1H3BVF6"/>
<accession>A0A1H3BVF6</accession>
<gene>
    <name evidence="1" type="ORF">SAMN04487960_109175</name>
</gene>
<sequence length="525" mass="57048">MKGKNPGNGTHQNTGVCFPLNGQNQRSTSDFGKQVMAAALAGVSDESAQAILAERSWRKNYYRHAPKLTALSSANTAHSLQIAEQGLDAVHNGFRFSRGGTEQLLSQAMDRYTESTLHTGCVEGTGAVTNRRFEMPYRGDRLSGEAFTTQVNAWERKGIIEPSCAQALRDISTRDLATEIRGHRFALLGASSEMGPCLTLLALGATVIAVDLDRPQIWAKLIACARELPGTLLFPMHQPYSTELSDEELAASAGANLLTETPEIRTWLCSLPGPMTVGAYAYLDGAKHVSLAVAMDAIVKAVLARDPRNAFAFMLTPTDVFAIPEETAEASERAYARSVCGGGFPGRLRAAGRRKHMFKPNLVSRVSSDNGRQFGLIDSLVPQQGPNYNLAKNIQRWRAIVARQQGHRVSANVAAATMTASVTSNKLFELGYEGCALFGIEAFEPDTNRSLMAGLLIYDMIAEESVANPDVQLDNPQELFMFGANHGGFWRTAFQVRSALHAAVLVGVNMKAQKYLGSLWHRKKG</sequence>